<proteinExistence type="predicted"/>
<protein>
    <submittedName>
        <fullName evidence="2">Uncharacterized protein</fullName>
    </submittedName>
</protein>
<accession>A0AAD7IMC6</accession>
<sequence length="113" mass="12996">MHRKSQRIIWRARNFDVVEIKLKTKAYRFLKASLIESAARTAITVVAHQKVPHKRTFDVPRDTIAIKDGKDGLDSFDSQRSHAIKFLSRTRRTTREAAGHRAREEGVPESAEE</sequence>
<evidence type="ECO:0000313" key="3">
    <source>
        <dbReference type="Proteomes" id="UP001215280"/>
    </source>
</evidence>
<comment type="caution">
    <text evidence="2">The sequence shown here is derived from an EMBL/GenBank/DDBJ whole genome shotgun (WGS) entry which is preliminary data.</text>
</comment>
<name>A0AAD7IMC6_9AGAR</name>
<feature type="compositionally biased region" description="Basic and acidic residues" evidence="1">
    <location>
        <begin position="93"/>
        <end position="106"/>
    </location>
</feature>
<evidence type="ECO:0000313" key="2">
    <source>
        <dbReference type="EMBL" id="KAJ7746495.1"/>
    </source>
</evidence>
<evidence type="ECO:0000256" key="1">
    <source>
        <dbReference type="SAM" id="MobiDB-lite"/>
    </source>
</evidence>
<organism evidence="2 3">
    <name type="scientific">Mycena maculata</name>
    <dbReference type="NCBI Taxonomy" id="230809"/>
    <lineage>
        <taxon>Eukaryota</taxon>
        <taxon>Fungi</taxon>
        <taxon>Dikarya</taxon>
        <taxon>Basidiomycota</taxon>
        <taxon>Agaricomycotina</taxon>
        <taxon>Agaricomycetes</taxon>
        <taxon>Agaricomycetidae</taxon>
        <taxon>Agaricales</taxon>
        <taxon>Marasmiineae</taxon>
        <taxon>Mycenaceae</taxon>
        <taxon>Mycena</taxon>
    </lineage>
</organism>
<feature type="region of interest" description="Disordered" evidence="1">
    <location>
        <begin position="88"/>
        <end position="113"/>
    </location>
</feature>
<dbReference type="AlphaFoldDB" id="A0AAD7IMC6"/>
<reference evidence="2" key="1">
    <citation type="submission" date="2023-03" db="EMBL/GenBank/DDBJ databases">
        <title>Massive genome expansion in bonnet fungi (Mycena s.s.) driven by repeated elements and novel gene families across ecological guilds.</title>
        <authorList>
            <consortium name="Lawrence Berkeley National Laboratory"/>
            <person name="Harder C.B."/>
            <person name="Miyauchi S."/>
            <person name="Viragh M."/>
            <person name="Kuo A."/>
            <person name="Thoen E."/>
            <person name="Andreopoulos B."/>
            <person name="Lu D."/>
            <person name="Skrede I."/>
            <person name="Drula E."/>
            <person name="Henrissat B."/>
            <person name="Morin E."/>
            <person name="Kohler A."/>
            <person name="Barry K."/>
            <person name="LaButti K."/>
            <person name="Morin E."/>
            <person name="Salamov A."/>
            <person name="Lipzen A."/>
            <person name="Mereny Z."/>
            <person name="Hegedus B."/>
            <person name="Baldrian P."/>
            <person name="Stursova M."/>
            <person name="Weitz H."/>
            <person name="Taylor A."/>
            <person name="Grigoriev I.V."/>
            <person name="Nagy L.G."/>
            <person name="Martin F."/>
            <person name="Kauserud H."/>
        </authorList>
    </citation>
    <scope>NUCLEOTIDE SEQUENCE</scope>
    <source>
        <strain evidence="2">CBHHK188m</strain>
    </source>
</reference>
<dbReference type="EMBL" id="JARJLG010000098">
    <property type="protein sequence ID" value="KAJ7746495.1"/>
    <property type="molecule type" value="Genomic_DNA"/>
</dbReference>
<gene>
    <name evidence="2" type="ORF">DFH07DRAFT_776392</name>
</gene>
<dbReference type="Proteomes" id="UP001215280">
    <property type="component" value="Unassembled WGS sequence"/>
</dbReference>
<keyword evidence="3" id="KW-1185">Reference proteome</keyword>